<reference evidence="3 4" key="1">
    <citation type="submission" date="2015-08" db="EMBL/GenBank/DDBJ databases">
        <authorList>
            <person name="Babu N.S."/>
            <person name="Beckwith C.J."/>
            <person name="Beseler K.G."/>
            <person name="Brison A."/>
            <person name="Carone J.V."/>
            <person name="Caskin T.P."/>
            <person name="Diamond M."/>
            <person name="Durham M.E."/>
            <person name="Foxe J.M."/>
            <person name="Go M."/>
            <person name="Henderson B.A."/>
            <person name="Jones I.B."/>
            <person name="McGettigan J.A."/>
            <person name="Micheletti S.J."/>
            <person name="Nasrallah M.E."/>
            <person name="Ortiz D."/>
            <person name="Piller C.R."/>
            <person name="Privatt S.R."/>
            <person name="Schneider S.L."/>
            <person name="Sharp S."/>
            <person name="Smith T.C."/>
            <person name="Stanton J.D."/>
            <person name="Ullery H.E."/>
            <person name="Wilson R.J."/>
            <person name="Serrano M.G."/>
            <person name="Buck G."/>
            <person name="Lee V."/>
            <person name="Wang Y."/>
            <person name="Carvalho R."/>
            <person name="Voegtly L."/>
            <person name="Shi R."/>
            <person name="Duckworth R."/>
            <person name="Johnson A."/>
            <person name="Loviza R."/>
            <person name="Walstead R."/>
            <person name="Shah Z."/>
            <person name="Kiflezghi M."/>
            <person name="Wade K."/>
            <person name="Ball S.L."/>
            <person name="Bradley K.W."/>
            <person name="Asai D.J."/>
            <person name="Bowman C.A."/>
            <person name="Russell D.A."/>
            <person name="Pope W.H."/>
            <person name="Jacobs-Sera D."/>
            <person name="Hendrix R.W."/>
            <person name="Hatfull G.F."/>
        </authorList>
    </citation>
    <scope>NUCLEOTIDE SEQUENCE [LARGE SCALE GENOMIC DNA]</scope>
    <source>
        <strain evidence="3 4">DSM 27648</strain>
    </source>
</reference>
<evidence type="ECO:0000256" key="2">
    <source>
        <dbReference type="SAM" id="Phobius"/>
    </source>
</evidence>
<feature type="compositionally biased region" description="Low complexity" evidence="1">
    <location>
        <begin position="115"/>
        <end position="134"/>
    </location>
</feature>
<dbReference type="Proteomes" id="UP000064967">
    <property type="component" value="Chromosome"/>
</dbReference>
<feature type="region of interest" description="Disordered" evidence="1">
    <location>
        <begin position="115"/>
        <end position="156"/>
    </location>
</feature>
<keyword evidence="2" id="KW-0472">Membrane</keyword>
<proteinExistence type="predicted"/>
<organism evidence="3 4">
    <name type="scientific">Labilithrix luteola</name>
    <dbReference type="NCBI Taxonomy" id="1391654"/>
    <lineage>
        <taxon>Bacteria</taxon>
        <taxon>Pseudomonadati</taxon>
        <taxon>Myxococcota</taxon>
        <taxon>Polyangia</taxon>
        <taxon>Polyangiales</taxon>
        <taxon>Labilitrichaceae</taxon>
        <taxon>Labilithrix</taxon>
    </lineage>
</organism>
<dbReference type="RefSeq" id="WP_146648490.1">
    <property type="nucleotide sequence ID" value="NZ_CP012333.1"/>
</dbReference>
<evidence type="ECO:0000313" key="4">
    <source>
        <dbReference type="Proteomes" id="UP000064967"/>
    </source>
</evidence>
<dbReference type="AlphaFoldDB" id="A0A0K1PVE7"/>
<keyword evidence="2" id="KW-0812">Transmembrane</keyword>
<dbReference type="EMBL" id="CP012333">
    <property type="protein sequence ID" value="AKU97341.1"/>
    <property type="molecule type" value="Genomic_DNA"/>
</dbReference>
<sequence length="244" mass="24895">MESSDFEPLVRGGTNEANRRLLASAKDDAAGPGARDTMLAALGVPAVPAHERLAVRLGRAFGRSGGVYLPGALLVVFVGAVTSGAVMLGGSPSKSSEPTVASHATLGAVSVPSDADGNAAAAAAPTSAPVVTPDSLPSAPATSKPMATPAPTDTLGRESARVEAVRAALARNDAARAVTLLDAYDREFSPGAFAIEVSVLRIEALARLGQTERARRLGKQFLAEHRQGAFARRVTATLEALPPE</sequence>
<evidence type="ECO:0000313" key="3">
    <source>
        <dbReference type="EMBL" id="AKU97341.1"/>
    </source>
</evidence>
<keyword evidence="2" id="KW-1133">Transmembrane helix</keyword>
<name>A0A0K1PVE7_9BACT</name>
<keyword evidence="4" id="KW-1185">Reference proteome</keyword>
<protein>
    <submittedName>
        <fullName evidence="3">Uncharacterized protein</fullName>
    </submittedName>
</protein>
<accession>A0A0K1PVE7</accession>
<dbReference type="KEGG" id="llu:AKJ09_04005"/>
<evidence type="ECO:0000256" key="1">
    <source>
        <dbReference type="SAM" id="MobiDB-lite"/>
    </source>
</evidence>
<gene>
    <name evidence="3" type="ORF">AKJ09_04005</name>
</gene>
<dbReference type="STRING" id="1391654.AKJ09_04005"/>
<feature type="transmembrane region" description="Helical" evidence="2">
    <location>
        <begin position="67"/>
        <end position="88"/>
    </location>
</feature>